<dbReference type="OrthoDB" id="4153866at2759"/>
<dbReference type="SUPFAM" id="SSF51695">
    <property type="entry name" value="PLC-like phosphodiesterases"/>
    <property type="match status" value="1"/>
</dbReference>
<reference evidence="5 6" key="1">
    <citation type="journal article" date="2014" name="Genome Announc.">
        <title>Draft genome sequence of Sclerotinia borealis, a psychrophilic plant pathogenic fungus.</title>
        <authorList>
            <person name="Mardanov A.V."/>
            <person name="Beletsky A.V."/>
            <person name="Kadnikov V.V."/>
            <person name="Ignatov A.N."/>
            <person name="Ravin N.V."/>
        </authorList>
    </citation>
    <scope>NUCLEOTIDE SEQUENCE [LARGE SCALE GENOMIC DNA]</scope>
    <source>
        <strain evidence="6">F-4157</strain>
    </source>
</reference>
<evidence type="ECO:0000256" key="4">
    <source>
        <dbReference type="SAM" id="Phobius"/>
    </source>
</evidence>
<keyword evidence="4" id="KW-0812">Transmembrane</keyword>
<dbReference type="HOGENOM" id="CLU_031561_2_0_1"/>
<dbReference type="PANTHER" id="PTHR31571">
    <property type="entry name" value="ALTERED INHERITANCE OF MITOCHONDRIA PROTEIN 6"/>
    <property type="match status" value="1"/>
</dbReference>
<feature type="compositionally biased region" description="Basic and acidic residues" evidence="3">
    <location>
        <begin position="51"/>
        <end position="63"/>
    </location>
</feature>
<evidence type="ECO:0000256" key="2">
    <source>
        <dbReference type="ARBA" id="ARBA00014286"/>
    </source>
</evidence>
<dbReference type="Proteomes" id="UP000019487">
    <property type="component" value="Unassembled WGS sequence"/>
</dbReference>
<dbReference type="GO" id="GO:0006629">
    <property type="term" value="P:lipid metabolic process"/>
    <property type="evidence" value="ECO:0007669"/>
    <property type="project" value="InterPro"/>
</dbReference>
<keyword evidence="4" id="KW-0472">Membrane</keyword>
<dbReference type="PANTHER" id="PTHR31571:SF1">
    <property type="entry name" value="ALTERED INHERITANCE OF MITOCHONDRIA PROTEIN 6"/>
    <property type="match status" value="1"/>
</dbReference>
<proteinExistence type="inferred from homology"/>
<dbReference type="InterPro" id="IPR017946">
    <property type="entry name" value="PLC-like_Pdiesterase_TIM-brl"/>
</dbReference>
<dbReference type="GO" id="GO:0008081">
    <property type="term" value="F:phosphoric diester hydrolase activity"/>
    <property type="evidence" value="ECO:0007669"/>
    <property type="project" value="InterPro"/>
</dbReference>
<sequence length="536" mass="60679">MSQLPSSLHCTENTERYDEITKAINSSLRDSHDDGIQASNHSSSSSIRLHSPMEKPRKPKDSFEYSDSPTLEDGIMSRSRSTSRTSRTRHWWNKMAAKSRRKQSFNEMEMFEDVDTDANTEIGDGLLTGLHKITRRQRKKNGIFNYFVFGGISGLGILSILLLINLLLGAATLLWAHDIDNVLKNWGKSGTGTEDLAWYPTDFTRDINPIPCHSHNDYWRRVPLFDALRAGCLGVEADVWLFDDDLYVGHNTASLQRNRTFQSLYINPLVDILERQNPITDFYNGTSHGVFDADGGKSLILLVDVKTGGAETWQWVLDQLEPLRKHGWLSYIENDTLHTRPITVVGTGNTPFDVLTKNSTYRDAFFDAPLDTMWEPRHVTEEMKDWPKFYDGAPGEGLYEGEGNAEEFVPGTSASSNSPAIPARTAIPMPHQHSNKGQGMSGVSSDTDFNSLNSYYASVSFNKAVGRIWRGRLSPRQMKIIRGQIRGAHRRGLKVRYWDLPSWPIGLRNHVWDVLVKEDVDYLNVDDLRAAAKQVW</sequence>
<accession>W9CDQ7</accession>
<comment type="caution">
    <text evidence="5">The sequence shown here is derived from an EMBL/GenBank/DDBJ whole genome shotgun (WGS) entry which is preliminary data.</text>
</comment>
<keyword evidence="4" id="KW-1133">Transmembrane helix</keyword>
<comment type="similarity">
    <text evidence="1">Belongs to the AIM6 family.</text>
</comment>
<dbReference type="STRING" id="1432307.W9CDQ7"/>
<evidence type="ECO:0000313" key="6">
    <source>
        <dbReference type="Proteomes" id="UP000019487"/>
    </source>
</evidence>
<evidence type="ECO:0000256" key="1">
    <source>
        <dbReference type="ARBA" id="ARBA00008858"/>
    </source>
</evidence>
<evidence type="ECO:0000256" key="3">
    <source>
        <dbReference type="SAM" id="MobiDB-lite"/>
    </source>
</evidence>
<feature type="transmembrane region" description="Helical" evidence="4">
    <location>
        <begin position="143"/>
        <end position="176"/>
    </location>
</feature>
<evidence type="ECO:0000313" key="5">
    <source>
        <dbReference type="EMBL" id="ESZ94877.1"/>
    </source>
</evidence>
<feature type="compositionally biased region" description="Polar residues" evidence="3">
    <location>
        <begin position="435"/>
        <end position="444"/>
    </location>
</feature>
<dbReference type="EMBL" id="AYSA01000222">
    <property type="protein sequence ID" value="ESZ94877.1"/>
    <property type="molecule type" value="Genomic_DNA"/>
</dbReference>
<dbReference type="InterPro" id="IPR051236">
    <property type="entry name" value="HAT_RTT109-like"/>
</dbReference>
<feature type="region of interest" description="Disordered" evidence="3">
    <location>
        <begin position="29"/>
        <end position="82"/>
    </location>
</feature>
<protein>
    <recommendedName>
        <fullName evidence="2">Altered inheritance of mitochondria protein 6</fullName>
    </recommendedName>
</protein>
<dbReference type="AlphaFoldDB" id="W9CDQ7"/>
<feature type="region of interest" description="Disordered" evidence="3">
    <location>
        <begin position="422"/>
        <end position="444"/>
    </location>
</feature>
<keyword evidence="6" id="KW-1185">Reference proteome</keyword>
<organism evidence="5 6">
    <name type="scientific">Sclerotinia borealis (strain F-4128)</name>
    <dbReference type="NCBI Taxonomy" id="1432307"/>
    <lineage>
        <taxon>Eukaryota</taxon>
        <taxon>Fungi</taxon>
        <taxon>Dikarya</taxon>
        <taxon>Ascomycota</taxon>
        <taxon>Pezizomycotina</taxon>
        <taxon>Leotiomycetes</taxon>
        <taxon>Helotiales</taxon>
        <taxon>Sclerotiniaceae</taxon>
        <taxon>Sclerotinia</taxon>
    </lineage>
</organism>
<name>W9CDQ7_SCLBF</name>
<gene>
    <name evidence="5" type="ORF">SBOR_4753</name>
</gene>